<organism evidence="3 4">
    <name type="scientific">Pseudoduganella lurida</name>
    <dbReference type="NCBI Taxonomy" id="1036180"/>
    <lineage>
        <taxon>Bacteria</taxon>
        <taxon>Pseudomonadati</taxon>
        <taxon>Pseudomonadota</taxon>
        <taxon>Betaproteobacteria</taxon>
        <taxon>Burkholderiales</taxon>
        <taxon>Oxalobacteraceae</taxon>
        <taxon>Telluria group</taxon>
        <taxon>Pseudoduganella</taxon>
    </lineage>
</organism>
<comment type="caution">
    <text evidence="3">The sequence shown here is derived from an EMBL/GenBank/DDBJ whole genome shotgun (WGS) entry which is preliminary data.</text>
</comment>
<name>A0A562RBE4_9BURK</name>
<feature type="chain" id="PRO_5022033234" description="Cell envelope biogenesis protein TolA" evidence="2">
    <location>
        <begin position="33"/>
        <end position="236"/>
    </location>
</feature>
<evidence type="ECO:0000256" key="1">
    <source>
        <dbReference type="SAM" id="MobiDB-lite"/>
    </source>
</evidence>
<evidence type="ECO:0000313" key="4">
    <source>
        <dbReference type="Proteomes" id="UP000318431"/>
    </source>
</evidence>
<protein>
    <recommendedName>
        <fullName evidence="5">Cell envelope biogenesis protein TolA</fullName>
    </recommendedName>
</protein>
<evidence type="ECO:0000256" key="2">
    <source>
        <dbReference type="SAM" id="SignalP"/>
    </source>
</evidence>
<dbReference type="RefSeq" id="WP_145649020.1">
    <property type="nucleotide sequence ID" value="NZ_VLLB01000003.1"/>
</dbReference>
<dbReference type="AlphaFoldDB" id="A0A562RBE4"/>
<sequence length="236" mass="25895">MALHFNVSKIARGLLALFCTLACTLSCAVAYAEPVQTVQTVEQADAALLQVKAARAAVESEFADSEKVCYAKFFVNNCLDKAKELRRVRLAELRATEIDANYFKRKNAVEVRDRELEERAQRDAAEEAANAKNPPKPRPNPADRAAPVPLRKLPAQRAAEHEARVQKQAAEDAAKAGERAKNVEEAKARQAESLERQKRVAEKAAERAARQARRAADAAAKEAAAAEKAKQKALQK</sequence>
<proteinExistence type="predicted"/>
<keyword evidence="2" id="KW-0732">Signal</keyword>
<evidence type="ECO:0008006" key="5">
    <source>
        <dbReference type="Google" id="ProtNLM"/>
    </source>
</evidence>
<accession>A0A562RBE4</accession>
<keyword evidence="4" id="KW-1185">Reference proteome</keyword>
<evidence type="ECO:0000313" key="3">
    <source>
        <dbReference type="EMBL" id="TWI66392.1"/>
    </source>
</evidence>
<gene>
    <name evidence="3" type="ORF">IP91_02206</name>
</gene>
<feature type="region of interest" description="Disordered" evidence="1">
    <location>
        <begin position="113"/>
        <end position="236"/>
    </location>
</feature>
<feature type="compositionally biased region" description="Basic and acidic residues" evidence="1">
    <location>
        <begin position="113"/>
        <end position="125"/>
    </location>
</feature>
<feature type="signal peptide" evidence="2">
    <location>
        <begin position="1"/>
        <end position="32"/>
    </location>
</feature>
<feature type="compositionally biased region" description="Basic and acidic residues" evidence="1">
    <location>
        <begin position="158"/>
        <end position="230"/>
    </location>
</feature>
<dbReference type="Proteomes" id="UP000318431">
    <property type="component" value="Unassembled WGS sequence"/>
</dbReference>
<dbReference type="EMBL" id="VLLB01000003">
    <property type="protein sequence ID" value="TWI66392.1"/>
    <property type="molecule type" value="Genomic_DNA"/>
</dbReference>
<reference evidence="3 4" key="1">
    <citation type="journal article" date="2015" name="Stand. Genomic Sci.">
        <title>Genomic Encyclopedia of Bacterial and Archaeal Type Strains, Phase III: the genomes of soil and plant-associated and newly described type strains.</title>
        <authorList>
            <person name="Whitman W.B."/>
            <person name="Woyke T."/>
            <person name="Klenk H.P."/>
            <person name="Zhou Y."/>
            <person name="Lilburn T.G."/>
            <person name="Beck B.J."/>
            <person name="De Vos P."/>
            <person name="Vandamme P."/>
            <person name="Eisen J.A."/>
            <person name="Garrity G."/>
            <person name="Hugenholtz P."/>
            <person name="Kyrpides N.C."/>
        </authorList>
    </citation>
    <scope>NUCLEOTIDE SEQUENCE [LARGE SCALE GENOMIC DNA]</scope>
    <source>
        <strain evidence="3 4">CGMCC 1.10822</strain>
    </source>
</reference>